<evidence type="ECO:0000313" key="2">
    <source>
        <dbReference type="Proteomes" id="UP000838756"/>
    </source>
</evidence>
<evidence type="ECO:0000313" key="1">
    <source>
        <dbReference type="EMBL" id="CAH2229686.1"/>
    </source>
</evidence>
<dbReference type="EMBL" id="CAKXAJ010024739">
    <property type="protein sequence ID" value="CAH2229686.1"/>
    <property type="molecule type" value="Genomic_DNA"/>
</dbReference>
<dbReference type="Proteomes" id="UP000838756">
    <property type="component" value="Unassembled WGS sequence"/>
</dbReference>
<reference evidence="1" key="1">
    <citation type="submission" date="2022-03" db="EMBL/GenBank/DDBJ databases">
        <authorList>
            <person name="Lindestad O."/>
        </authorList>
    </citation>
    <scope>NUCLEOTIDE SEQUENCE</scope>
</reference>
<name>A0A8S4R1R8_9NEOP</name>
<gene>
    <name evidence="1" type="primary">jg15968</name>
    <name evidence="1" type="ORF">PAEG_LOCUS9084</name>
</gene>
<proteinExistence type="predicted"/>
<accession>A0A8S4R1R8</accession>
<sequence>MQIASCQFLTLNDESPAWYLGKMVNDKFTFHPTLRVTFYGGGRGRTTLAIRRARRQRAALYARRKSQRIAAMAPHTAALLAILTGKWCDFLV</sequence>
<protein>
    <submittedName>
        <fullName evidence="1">Jg15968 protein</fullName>
    </submittedName>
</protein>
<dbReference type="AlphaFoldDB" id="A0A8S4R1R8"/>
<comment type="caution">
    <text evidence="1">The sequence shown here is derived from an EMBL/GenBank/DDBJ whole genome shotgun (WGS) entry which is preliminary data.</text>
</comment>
<organism evidence="1 2">
    <name type="scientific">Pararge aegeria aegeria</name>
    <dbReference type="NCBI Taxonomy" id="348720"/>
    <lineage>
        <taxon>Eukaryota</taxon>
        <taxon>Metazoa</taxon>
        <taxon>Ecdysozoa</taxon>
        <taxon>Arthropoda</taxon>
        <taxon>Hexapoda</taxon>
        <taxon>Insecta</taxon>
        <taxon>Pterygota</taxon>
        <taxon>Neoptera</taxon>
        <taxon>Endopterygota</taxon>
        <taxon>Lepidoptera</taxon>
        <taxon>Glossata</taxon>
        <taxon>Ditrysia</taxon>
        <taxon>Papilionoidea</taxon>
        <taxon>Nymphalidae</taxon>
        <taxon>Satyrinae</taxon>
        <taxon>Satyrini</taxon>
        <taxon>Parargina</taxon>
        <taxon>Pararge</taxon>
    </lineage>
</organism>
<keyword evidence="2" id="KW-1185">Reference proteome</keyword>